<evidence type="ECO:0000259" key="7">
    <source>
        <dbReference type="Pfam" id="PF00562"/>
    </source>
</evidence>
<evidence type="ECO:0000256" key="6">
    <source>
        <dbReference type="ARBA" id="ARBA00023163"/>
    </source>
</evidence>
<keyword evidence="4" id="KW-0808">Transferase</keyword>
<name>A0ABR2WCN5_9FUNG</name>
<evidence type="ECO:0000256" key="2">
    <source>
        <dbReference type="ARBA" id="ARBA00012418"/>
    </source>
</evidence>
<dbReference type="SUPFAM" id="SSF64484">
    <property type="entry name" value="beta and beta-prime subunits of DNA dependent RNA-polymerase"/>
    <property type="match status" value="1"/>
</dbReference>
<dbReference type="InterPro" id="IPR007641">
    <property type="entry name" value="RNA_pol_Rpb2_7"/>
</dbReference>
<dbReference type="EMBL" id="JASJQH010004868">
    <property type="protein sequence ID" value="KAK9752640.1"/>
    <property type="molecule type" value="Genomic_DNA"/>
</dbReference>
<evidence type="ECO:0000256" key="5">
    <source>
        <dbReference type="ARBA" id="ARBA00022695"/>
    </source>
</evidence>
<reference evidence="9 10" key="1">
    <citation type="submission" date="2023-04" db="EMBL/GenBank/DDBJ databases">
        <title>Genome of Basidiobolus ranarum AG-B5.</title>
        <authorList>
            <person name="Stajich J.E."/>
            <person name="Carter-House D."/>
            <person name="Gryganskyi A."/>
        </authorList>
    </citation>
    <scope>NUCLEOTIDE SEQUENCE [LARGE SCALE GENOMIC DNA]</scope>
    <source>
        <strain evidence="9 10">AG-B5</strain>
    </source>
</reference>
<proteinExistence type="inferred from homology"/>
<keyword evidence="10" id="KW-1185">Reference proteome</keyword>
<dbReference type="InterPro" id="IPR015712">
    <property type="entry name" value="DNA-dir_RNA_pol_su2"/>
</dbReference>
<dbReference type="InterPro" id="IPR007120">
    <property type="entry name" value="DNA-dir_RNAP_su2_dom"/>
</dbReference>
<dbReference type="Gene3D" id="3.90.1800.10">
    <property type="entry name" value="RNA polymerase alpha subunit dimerisation domain"/>
    <property type="match status" value="1"/>
</dbReference>
<evidence type="ECO:0000259" key="8">
    <source>
        <dbReference type="Pfam" id="PF04560"/>
    </source>
</evidence>
<keyword evidence="6" id="KW-0804">Transcription</keyword>
<dbReference type="Pfam" id="PF04560">
    <property type="entry name" value="RNA_pol_Rpb2_7"/>
    <property type="match status" value="1"/>
</dbReference>
<dbReference type="EC" id="2.7.7.6" evidence="2"/>
<evidence type="ECO:0000256" key="1">
    <source>
        <dbReference type="ARBA" id="ARBA00006835"/>
    </source>
</evidence>
<protein>
    <recommendedName>
        <fullName evidence="2">DNA-directed RNA polymerase</fullName>
        <ecNumber evidence="2">2.7.7.6</ecNumber>
    </recommendedName>
</protein>
<organism evidence="9 10">
    <name type="scientific">Basidiobolus ranarum</name>
    <dbReference type="NCBI Taxonomy" id="34480"/>
    <lineage>
        <taxon>Eukaryota</taxon>
        <taxon>Fungi</taxon>
        <taxon>Fungi incertae sedis</taxon>
        <taxon>Zoopagomycota</taxon>
        <taxon>Entomophthoromycotina</taxon>
        <taxon>Basidiobolomycetes</taxon>
        <taxon>Basidiobolales</taxon>
        <taxon>Basidiobolaceae</taxon>
        <taxon>Basidiobolus</taxon>
    </lineage>
</organism>
<feature type="domain" description="RNA polymerase Rpb2" evidence="8">
    <location>
        <begin position="52"/>
        <end position="134"/>
    </location>
</feature>
<keyword evidence="3" id="KW-0240">DNA-directed RNA polymerase</keyword>
<keyword evidence="5" id="KW-0548">Nucleotidyltransferase</keyword>
<dbReference type="Proteomes" id="UP001479436">
    <property type="component" value="Unassembled WGS sequence"/>
</dbReference>
<evidence type="ECO:0000313" key="10">
    <source>
        <dbReference type="Proteomes" id="UP001479436"/>
    </source>
</evidence>
<sequence length="135" mass="14742">MYGNMVQDPVSVGVVYYLALKHQVKDKIHVRMPSGPKSSFSGQPVSGRAKGGGLRFGEMEMDCLIAHGASDTMHNIIAQSDMERVGWCEKCEIMVPVSNIICPICEGQTKGRDVSHSLISFSHIMASMNVGMKLK</sequence>
<dbReference type="Gene3D" id="2.40.270.10">
    <property type="entry name" value="DNA-directed RNA polymerase, subunit 2, domain 6"/>
    <property type="match status" value="1"/>
</dbReference>
<comment type="similarity">
    <text evidence="1">Belongs to the RNA polymerase beta chain family.</text>
</comment>
<dbReference type="PANTHER" id="PTHR20856">
    <property type="entry name" value="DNA-DIRECTED RNA POLYMERASE I SUBUNIT 2"/>
    <property type="match status" value="1"/>
</dbReference>
<evidence type="ECO:0000256" key="3">
    <source>
        <dbReference type="ARBA" id="ARBA00022478"/>
    </source>
</evidence>
<evidence type="ECO:0000256" key="4">
    <source>
        <dbReference type="ARBA" id="ARBA00022679"/>
    </source>
</evidence>
<comment type="caution">
    <text evidence="9">The sequence shown here is derived from an EMBL/GenBank/DDBJ whole genome shotgun (WGS) entry which is preliminary data.</text>
</comment>
<accession>A0ABR2WCN5</accession>
<evidence type="ECO:0000313" key="9">
    <source>
        <dbReference type="EMBL" id="KAK9752640.1"/>
    </source>
</evidence>
<dbReference type="InterPro" id="IPR037033">
    <property type="entry name" value="DNA-dir_RNAP_su2_hyb_sf"/>
</dbReference>
<dbReference type="Pfam" id="PF00562">
    <property type="entry name" value="RNA_pol_Rpb2_6"/>
    <property type="match status" value="1"/>
</dbReference>
<feature type="domain" description="DNA-directed RNA polymerase subunit 2 hybrid-binding" evidence="7">
    <location>
        <begin position="1"/>
        <end position="50"/>
    </location>
</feature>
<gene>
    <name evidence="9" type="ORF">K7432_018019</name>
</gene>